<dbReference type="EMBL" id="JBHUGZ010000007">
    <property type="protein sequence ID" value="MFD1983044.1"/>
    <property type="molecule type" value="Genomic_DNA"/>
</dbReference>
<proteinExistence type="predicted"/>
<organism evidence="2 3">
    <name type="scientific">Mesorhizobium newzealandense</name>
    <dbReference type="NCBI Taxonomy" id="1300302"/>
    <lineage>
        <taxon>Bacteria</taxon>
        <taxon>Pseudomonadati</taxon>
        <taxon>Pseudomonadota</taxon>
        <taxon>Alphaproteobacteria</taxon>
        <taxon>Hyphomicrobiales</taxon>
        <taxon>Phyllobacteriaceae</taxon>
        <taxon>Mesorhizobium</taxon>
    </lineage>
</organism>
<accession>A0ABW4U9Z2</accession>
<protein>
    <recommendedName>
        <fullName evidence="4">DUF2188 domain-containing protein</fullName>
    </recommendedName>
</protein>
<keyword evidence="3" id="KW-1185">Reference proteome</keyword>
<sequence>MTTYIVSVFEKPHWRTVLSTNDKAKAFDLAKEIGDKVRIEEVKPKPKPKPKRSVGQRQAC</sequence>
<evidence type="ECO:0000313" key="3">
    <source>
        <dbReference type="Proteomes" id="UP001597405"/>
    </source>
</evidence>
<name>A0ABW4U9Z2_9HYPH</name>
<reference evidence="3" key="1">
    <citation type="journal article" date="2019" name="Int. J. Syst. Evol. Microbiol.">
        <title>The Global Catalogue of Microorganisms (GCM) 10K type strain sequencing project: providing services to taxonomists for standard genome sequencing and annotation.</title>
        <authorList>
            <consortium name="The Broad Institute Genomics Platform"/>
            <consortium name="The Broad Institute Genome Sequencing Center for Infectious Disease"/>
            <person name="Wu L."/>
            <person name="Ma J."/>
        </authorList>
    </citation>
    <scope>NUCLEOTIDE SEQUENCE [LARGE SCALE GENOMIC DNA]</scope>
    <source>
        <strain evidence="3">CGMCC 1.16225</strain>
    </source>
</reference>
<gene>
    <name evidence="2" type="ORF">ACFSOZ_10205</name>
</gene>
<comment type="caution">
    <text evidence="2">The sequence shown here is derived from an EMBL/GenBank/DDBJ whole genome shotgun (WGS) entry which is preliminary data.</text>
</comment>
<dbReference type="Proteomes" id="UP001597405">
    <property type="component" value="Unassembled WGS sequence"/>
</dbReference>
<feature type="compositionally biased region" description="Basic residues" evidence="1">
    <location>
        <begin position="45"/>
        <end position="54"/>
    </location>
</feature>
<evidence type="ECO:0000256" key="1">
    <source>
        <dbReference type="SAM" id="MobiDB-lite"/>
    </source>
</evidence>
<evidence type="ECO:0008006" key="4">
    <source>
        <dbReference type="Google" id="ProtNLM"/>
    </source>
</evidence>
<dbReference type="RefSeq" id="WP_379096814.1">
    <property type="nucleotide sequence ID" value="NZ_JBHUGZ010000007.1"/>
</dbReference>
<feature type="region of interest" description="Disordered" evidence="1">
    <location>
        <begin position="39"/>
        <end position="60"/>
    </location>
</feature>
<evidence type="ECO:0000313" key="2">
    <source>
        <dbReference type="EMBL" id="MFD1983044.1"/>
    </source>
</evidence>